<dbReference type="Pfam" id="PF07730">
    <property type="entry name" value="HisKA_3"/>
    <property type="match status" value="1"/>
</dbReference>
<dbReference type="EC" id="2.7.13.3" evidence="2"/>
<dbReference type="InterPro" id="IPR005467">
    <property type="entry name" value="His_kinase_dom"/>
</dbReference>
<evidence type="ECO:0000256" key="1">
    <source>
        <dbReference type="ARBA" id="ARBA00000085"/>
    </source>
</evidence>
<organism evidence="8 9">
    <name type="scientific">Desulfocucumis palustris</name>
    <dbReference type="NCBI Taxonomy" id="1898651"/>
    <lineage>
        <taxon>Bacteria</taxon>
        <taxon>Bacillati</taxon>
        <taxon>Bacillota</taxon>
        <taxon>Clostridia</taxon>
        <taxon>Eubacteriales</taxon>
        <taxon>Desulfocucumaceae</taxon>
        <taxon>Desulfocucumis</taxon>
    </lineage>
</organism>
<dbReference type="RefSeq" id="WP_104371084.1">
    <property type="nucleotide sequence ID" value="NZ_BFAV01000042.1"/>
</dbReference>
<dbReference type="Gene3D" id="1.20.1480.30">
    <property type="entry name" value="Designed four-helix bundle protein"/>
    <property type="match status" value="1"/>
</dbReference>
<dbReference type="Gene3D" id="3.30.565.10">
    <property type="entry name" value="Histidine kinase-like ATPase, C-terminal domain"/>
    <property type="match status" value="1"/>
</dbReference>
<dbReference type="PROSITE" id="PS50109">
    <property type="entry name" value="HIS_KIN"/>
    <property type="match status" value="1"/>
</dbReference>
<sequence>MTSEVETLDKVIKDTIAAIEHGKRQIFEIAEHSAAEYKRLEQELQQIKKDVEEIINAVDQLQAEEKKARRRLAQVSENFHSFKEIDIKNAYMEAQQKKVRLADLRGKENLIRAKRDYLETSLLKVKNMLTRSENLASHLTAVTNYLNNAMHDVNSRFTELEQIQNLGVSIIRAQEEERRKVARDIHDGPAQLLANIIMRTEYCLKLLDKDQAGVREELVALQAMVRQSLQDVRKIIFDLRPMVLDDLGLIPALNHFLDDFFIQNGIPVDINITGEPRRFSMPMEIALFRVVQESISNIKKHSQASHVNVKMEILSHKINLIIKDNGKGFNIKEVFADKKREGYGLIGMRERIQVLNGEFSISASPGRGTTINISVPLDED</sequence>
<dbReference type="InterPro" id="IPR016381">
    <property type="entry name" value="Sig_transdc_His_kinase_DegS"/>
</dbReference>
<evidence type="ECO:0000313" key="9">
    <source>
        <dbReference type="Proteomes" id="UP000239549"/>
    </source>
</evidence>
<dbReference type="Gene3D" id="1.20.5.1930">
    <property type="match status" value="1"/>
</dbReference>
<accession>A0A2L2XFF4</accession>
<evidence type="ECO:0000256" key="5">
    <source>
        <dbReference type="ARBA" id="ARBA00023012"/>
    </source>
</evidence>
<proteinExistence type="predicted"/>
<keyword evidence="9" id="KW-1185">Reference proteome</keyword>
<reference evidence="9" key="1">
    <citation type="submission" date="2018-02" db="EMBL/GenBank/DDBJ databases">
        <title>Genome sequence of Desulfocucumis palustris strain NAW-5.</title>
        <authorList>
            <person name="Watanabe M."/>
            <person name="Kojima H."/>
            <person name="Fukui M."/>
        </authorList>
    </citation>
    <scope>NUCLEOTIDE SEQUENCE [LARGE SCALE GENOMIC DNA]</scope>
    <source>
        <strain evidence="9">NAW-5</strain>
    </source>
</reference>
<dbReference type="AlphaFoldDB" id="A0A2L2XFF4"/>
<dbReference type="CDD" id="cd16917">
    <property type="entry name" value="HATPase_UhpB-NarQ-NarX-like"/>
    <property type="match status" value="1"/>
</dbReference>
<dbReference type="PANTHER" id="PTHR24421">
    <property type="entry name" value="NITRATE/NITRITE SENSOR PROTEIN NARX-RELATED"/>
    <property type="match status" value="1"/>
</dbReference>
<dbReference type="InterPro" id="IPR011712">
    <property type="entry name" value="Sig_transdc_His_kin_sub3_dim/P"/>
</dbReference>
<dbReference type="Pfam" id="PF05384">
    <property type="entry name" value="DegS"/>
    <property type="match status" value="1"/>
</dbReference>
<evidence type="ECO:0000256" key="4">
    <source>
        <dbReference type="ARBA" id="ARBA00022777"/>
    </source>
</evidence>
<comment type="catalytic activity">
    <reaction evidence="1">
        <text>ATP + protein L-histidine = ADP + protein N-phospho-L-histidine.</text>
        <dbReference type="EC" id="2.7.13.3"/>
    </reaction>
</comment>
<dbReference type="SUPFAM" id="SSF55874">
    <property type="entry name" value="ATPase domain of HSP90 chaperone/DNA topoisomerase II/histidine kinase"/>
    <property type="match status" value="1"/>
</dbReference>
<name>A0A2L2XFF4_9FIRM</name>
<dbReference type="GO" id="GO:0000155">
    <property type="term" value="F:phosphorelay sensor kinase activity"/>
    <property type="evidence" value="ECO:0007669"/>
    <property type="project" value="InterPro"/>
</dbReference>
<evidence type="ECO:0000256" key="3">
    <source>
        <dbReference type="ARBA" id="ARBA00022679"/>
    </source>
</evidence>
<evidence type="ECO:0000256" key="6">
    <source>
        <dbReference type="SAM" id="Coils"/>
    </source>
</evidence>
<dbReference type="InterPro" id="IPR003594">
    <property type="entry name" value="HATPase_dom"/>
</dbReference>
<dbReference type="Proteomes" id="UP000239549">
    <property type="component" value="Unassembled WGS sequence"/>
</dbReference>
<dbReference type="GO" id="GO:0046983">
    <property type="term" value="F:protein dimerization activity"/>
    <property type="evidence" value="ECO:0007669"/>
    <property type="project" value="InterPro"/>
</dbReference>
<keyword evidence="3" id="KW-0808">Transferase</keyword>
<dbReference type="SMART" id="SM00387">
    <property type="entry name" value="HATPase_c"/>
    <property type="match status" value="1"/>
</dbReference>
<keyword evidence="5" id="KW-0902">Two-component regulatory system</keyword>
<comment type="caution">
    <text evidence="8">The sequence shown here is derived from an EMBL/GenBank/DDBJ whole genome shotgun (WGS) entry which is preliminary data.</text>
</comment>
<gene>
    <name evidence="8" type="ORF">DCCM_0777</name>
</gene>
<protein>
    <recommendedName>
        <fullName evidence="2">histidine kinase</fullName>
        <ecNumber evidence="2">2.7.13.3</ecNumber>
    </recommendedName>
</protein>
<dbReference type="EMBL" id="BFAV01000042">
    <property type="protein sequence ID" value="GBF32581.1"/>
    <property type="molecule type" value="Genomic_DNA"/>
</dbReference>
<dbReference type="Pfam" id="PF02518">
    <property type="entry name" value="HATPase_c"/>
    <property type="match status" value="1"/>
</dbReference>
<feature type="coiled-coil region" evidence="6">
    <location>
        <begin position="30"/>
        <end position="78"/>
    </location>
</feature>
<evidence type="ECO:0000313" key="8">
    <source>
        <dbReference type="EMBL" id="GBF32581.1"/>
    </source>
</evidence>
<keyword evidence="6" id="KW-0175">Coiled coil</keyword>
<dbReference type="OrthoDB" id="9781904at2"/>
<feature type="domain" description="Histidine kinase" evidence="7">
    <location>
        <begin position="188"/>
        <end position="379"/>
    </location>
</feature>
<dbReference type="GO" id="GO:0016020">
    <property type="term" value="C:membrane"/>
    <property type="evidence" value="ECO:0007669"/>
    <property type="project" value="InterPro"/>
</dbReference>
<dbReference type="PANTHER" id="PTHR24421:SF55">
    <property type="entry name" value="SENSOR HISTIDINE KINASE YDFH"/>
    <property type="match status" value="1"/>
</dbReference>
<dbReference type="PIRSF" id="PIRSF003169">
    <property type="entry name" value="STHK_DegS"/>
    <property type="match status" value="1"/>
</dbReference>
<keyword evidence="4 8" id="KW-0418">Kinase</keyword>
<dbReference type="InterPro" id="IPR036890">
    <property type="entry name" value="HATPase_C_sf"/>
</dbReference>
<evidence type="ECO:0000256" key="2">
    <source>
        <dbReference type="ARBA" id="ARBA00012438"/>
    </source>
</evidence>
<dbReference type="InterPro" id="IPR050482">
    <property type="entry name" value="Sensor_HK_TwoCompSys"/>
</dbReference>
<evidence type="ECO:0000259" key="7">
    <source>
        <dbReference type="PROSITE" id="PS50109"/>
    </source>
</evidence>
<dbReference type="InterPro" id="IPR008595">
    <property type="entry name" value="DegS"/>
</dbReference>